<reference evidence="3" key="1">
    <citation type="submission" date="2025-08" db="UniProtKB">
        <authorList>
            <consortium name="Ensembl"/>
        </authorList>
    </citation>
    <scope>IDENTIFICATION</scope>
</reference>
<name>A0A3Q1I514_9TELE</name>
<dbReference type="Pfam" id="PF00089">
    <property type="entry name" value="Trypsin"/>
    <property type="match status" value="1"/>
</dbReference>
<proteinExistence type="predicted"/>
<reference evidence="3" key="2">
    <citation type="submission" date="2025-09" db="UniProtKB">
        <authorList>
            <consortium name="Ensembl"/>
        </authorList>
    </citation>
    <scope>IDENTIFICATION</scope>
</reference>
<dbReference type="Proteomes" id="UP000257200">
    <property type="component" value="Unplaced"/>
</dbReference>
<dbReference type="InterPro" id="IPR009003">
    <property type="entry name" value="Peptidase_S1_PA"/>
</dbReference>
<dbReference type="PANTHER" id="PTHR24252:SF10">
    <property type="entry name" value="SERINE PROTEASE 56"/>
    <property type="match status" value="1"/>
</dbReference>
<organism evidence="3 4">
    <name type="scientific">Acanthochromis polyacanthus</name>
    <name type="common">spiny chromis</name>
    <dbReference type="NCBI Taxonomy" id="80966"/>
    <lineage>
        <taxon>Eukaryota</taxon>
        <taxon>Metazoa</taxon>
        <taxon>Chordata</taxon>
        <taxon>Craniata</taxon>
        <taxon>Vertebrata</taxon>
        <taxon>Euteleostomi</taxon>
        <taxon>Actinopterygii</taxon>
        <taxon>Neopterygii</taxon>
        <taxon>Teleostei</taxon>
        <taxon>Neoteleostei</taxon>
        <taxon>Acanthomorphata</taxon>
        <taxon>Ovalentaria</taxon>
        <taxon>Pomacentridae</taxon>
        <taxon>Acanthochromis</taxon>
    </lineage>
</organism>
<evidence type="ECO:0000313" key="3">
    <source>
        <dbReference type="Ensembl" id="ENSAPOP00000034700.1"/>
    </source>
</evidence>
<dbReference type="GO" id="GO:0004252">
    <property type="term" value="F:serine-type endopeptidase activity"/>
    <property type="evidence" value="ECO:0007669"/>
    <property type="project" value="InterPro"/>
</dbReference>
<dbReference type="GeneTree" id="ENSGT00940000157183"/>
<evidence type="ECO:0000256" key="1">
    <source>
        <dbReference type="ARBA" id="ARBA00023157"/>
    </source>
</evidence>
<dbReference type="AlphaFoldDB" id="A0A3Q1I514"/>
<sequence>MCCSFFLHSSRSESYWTAVVGEFDITKTDPDEQVLKVNRIIPHPKVKTFNNDIALVELTSPVVLSEHVTPVCLPSGMEPPTGSPCLVAGWGVYPCVSFSTDGPSADVVMEAKVPLLPQSTCKSALGKELVTNTMLCAGYLSGGIDSCQVDSLSYIPCSCEP</sequence>
<dbReference type="InterPro" id="IPR043504">
    <property type="entry name" value="Peptidase_S1_PA_chymotrypsin"/>
</dbReference>
<feature type="domain" description="Peptidase S1" evidence="2">
    <location>
        <begin position="1"/>
        <end position="161"/>
    </location>
</feature>
<evidence type="ECO:0000313" key="4">
    <source>
        <dbReference type="Proteomes" id="UP000257200"/>
    </source>
</evidence>
<protein>
    <recommendedName>
        <fullName evidence="2">Peptidase S1 domain-containing protein</fullName>
    </recommendedName>
</protein>
<dbReference type="Gene3D" id="2.40.10.10">
    <property type="entry name" value="Trypsin-like serine proteases"/>
    <property type="match status" value="1"/>
</dbReference>
<dbReference type="GO" id="GO:0006508">
    <property type="term" value="P:proteolysis"/>
    <property type="evidence" value="ECO:0007669"/>
    <property type="project" value="InterPro"/>
</dbReference>
<dbReference type="PROSITE" id="PS50240">
    <property type="entry name" value="TRYPSIN_DOM"/>
    <property type="match status" value="1"/>
</dbReference>
<keyword evidence="4" id="KW-1185">Reference proteome</keyword>
<dbReference type="SUPFAM" id="SSF50494">
    <property type="entry name" value="Trypsin-like serine proteases"/>
    <property type="match status" value="1"/>
</dbReference>
<dbReference type="InterPro" id="IPR001254">
    <property type="entry name" value="Trypsin_dom"/>
</dbReference>
<dbReference type="CDD" id="cd00190">
    <property type="entry name" value="Tryp_SPc"/>
    <property type="match status" value="1"/>
</dbReference>
<keyword evidence="1" id="KW-1015">Disulfide bond</keyword>
<dbReference type="Ensembl" id="ENSAPOT00000035318.1">
    <property type="protein sequence ID" value="ENSAPOP00000034700.1"/>
    <property type="gene ID" value="ENSAPOG00000000927.1"/>
</dbReference>
<evidence type="ECO:0000259" key="2">
    <source>
        <dbReference type="PROSITE" id="PS50240"/>
    </source>
</evidence>
<dbReference type="InParanoid" id="A0A3Q1I514"/>
<dbReference type="STRING" id="80966.ENSAPOP00000034700"/>
<dbReference type="PANTHER" id="PTHR24252">
    <property type="entry name" value="ACROSIN-RELATED"/>
    <property type="match status" value="1"/>
</dbReference>
<dbReference type="SMART" id="SM00020">
    <property type="entry name" value="Tryp_SPc"/>
    <property type="match status" value="1"/>
</dbReference>
<accession>A0A3Q1I514</accession>